<feature type="disulfide bond" evidence="13">
    <location>
        <begin position="102"/>
        <end position="107"/>
    </location>
</feature>
<reference evidence="16" key="1">
    <citation type="submission" date="2020-06" db="EMBL/GenBank/DDBJ databases">
        <title>WGS assembly of Ceratodon purpureus strain R40.</title>
        <authorList>
            <person name="Carey S.B."/>
            <person name="Jenkins J."/>
            <person name="Shu S."/>
            <person name="Lovell J.T."/>
            <person name="Sreedasyam A."/>
            <person name="Maumus F."/>
            <person name="Tiley G.P."/>
            <person name="Fernandez-Pozo N."/>
            <person name="Barry K."/>
            <person name="Chen C."/>
            <person name="Wang M."/>
            <person name="Lipzen A."/>
            <person name="Daum C."/>
            <person name="Saski C.A."/>
            <person name="Payton A.C."/>
            <person name="Mcbreen J.C."/>
            <person name="Conrad R.E."/>
            <person name="Kollar L.M."/>
            <person name="Olsson S."/>
            <person name="Huttunen S."/>
            <person name="Landis J.B."/>
            <person name="Wickett N.J."/>
            <person name="Johnson M.G."/>
            <person name="Rensing S.A."/>
            <person name="Grimwood J."/>
            <person name="Schmutz J."/>
            <person name="Mcdaniel S.F."/>
        </authorList>
    </citation>
    <scope>NUCLEOTIDE SEQUENCE</scope>
    <source>
        <strain evidence="16">R40</strain>
    </source>
</reference>
<dbReference type="GO" id="GO:0005576">
    <property type="term" value="C:extracellular region"/>
    <property type="evidence" value="ECO:0007669"/>
    <property type="project" value="UniProtKB-SubCell"/>
</dbReference>
<feature type="binding site" evidence="11">
    <location>
        <position position="275"/>
    </location>
    <ligand>
        <name>Ca(2+)</name>
        <dbReference type="ChEBI" id="CHEBI:29108"/>
        <label>2</label>
    </ligand>
</feature>
<gene>
    <name evidence="16" type="ORF">KC19_4G196300</name>
</gene>
<feature type="domain" description="Plant heme peroxidase family profile" evidence="15">
    <location>
        <begin position="50"/>
        <end position="355"/>
    </location>
</feature>
<sequence>MQGSNCRRHSSLLPGTVTMAVRIMQAARAVLLAAVVVAMCSSVTDGAVTPLKIGFYGTTCPQAEQIIFDTMLRIFNTPIDPLNPEIGPNVAPDLLRLHFHDCFVDGCDGSVLLDGPTSEKAAAPNVRLEGFIVVDQIKAALEAACPQTVSCADILAFAARDALKLTGGFGYDVPAGRRDGLTSSGAGAVNNLPNPTESMSQLSAKFAKFGLTKEDMVVLSGAHTIGDVACHHIDNRLYTFRSRTRSDPSLPLPFLLQLKAICPSPGLQLITVSMDQVTPLTFDSQYYRNLQTRRSVLSSDQLLFTDARTRPIVNQLAKSNTVFFRAFAKAMVKMGNIGNLRGTDGQIRTDCKIVNAPVAA</sequence>
<keyword evidence="5 11" id="KW-0479">Metal-binding</keyword>
<dbReference type="PANTHER" id="PTHR31517">
    <property type="match status" value="1"/>
</dbReference>
<feature type="binding site" evidence="11">
    <location>
        <position position="110"/>
    </location>
    <ligand>
        <name>Ca(2+)</name>
        <dbReference type="ChEBI" id="CHEBI:29108"/>
        <label>1</label>
    </ligand>
</feature>
<proteinExistence type="inferred from homology"/>
<keyword evidence="14" id="KW-0964">Secreted</keyword>
<organism evidence="16 17">
    <name type="scientific">Ceratodon purpureus</name>
    <name type="common">Fire moss</name>
    <name type="synonym">Dicranum purpureum</name>
    <dbReference type="NCBI Taxonomy" id="3225"/>
    <lineage>
        <taxon>Eukaryota</taxon>
        <taxon>Viridiplantae</taxon>
        <taxon>Streptophyta</taxon>
        <taxon>Embryophyta</taxon>
        <taxon>Bryophyta</taxon>
        <taxon>Bryophytina</taxon>
        <taxon>Bryopsida</taxon>
        <taxon>Dicranidae</taxon>
        <taxon>Pseudoditrichales</taxon>
        <taxon>Ditrichaceae</taxon>
        <taxon>Ceratodon</taxon>
    </lineage>
</organism>
<keyword evidence="17" id="KW-1185">Reference proteome</keyword>
<protein>
    <recommendedName>
        <fullName evidence="14">Peroxidase</fullName>
        <ecNumber evidence="14">1.11.1.7</ecNumber>
    </recommendedName>
</protein>
<evidence type="ECO:0000256" key="1">
    <source>
        <dbReference type="ARBA" id="ARBA00000189"/>
    </source>
</evidence>
<dbReference type="PRINTS" id="PR00461">
    <property type="entry name" value="PLPEROXIDASE"/>
</dbReference>
<evidence type="ECO:0000256" key="11">
    <source>
        <dbReference type="PIRSR" id="PIRSR600823-3"/>
    </source>
</evidence>
<comment type="cofactor">
    <cofactor evidence="11 14">
        <name>Ca(2+)</name>
        <dbReference type="ChEBI" id="CHEBI:29108"/>
    </cofactor>
    <text evidence="11 14">Binds 2 calcium ions per subunit.</text>
</comment>
<dbReference type="InterPro" id="IPR010255">
    <property type="entry name" value="Haem_peroxidase_sf"/>
</dbReference>
<dbReference type="AlphaFoldDB" id="A0A8T0IE50"/>
<feature type="site" description="Transition state stabilizer" evidence="12">
    <location>
        <position position="96"/>
    </location>
</feature>
<keyword evidence="7 11" id="KW-0408">Iron</keyword>
<evidence type="ECO:0000256" key="14">
    <source>
        <dbReference type="RuleBase" id="RU362060"/>
    </source>
</evidence>
<comment type="similarity">
    <text evidence="2">Belongs to the peroxidase family. Ascorbate peroxidase subfamily.</text>
</comment>
<dbReference type="InterPro" id="IPR033905">
    <property type="entry name" value="Secretory_peroxidase"/>
</dbReference>
<feature type="disulfide bond" evidence="13">
    <location>
        <begin position="151"/>
        <end position="351"/>
    </location>
</feature>
<evidence type="ECO:0000256" key="8">
    <source>
        <dbReference type="ARBA" id="ARBA00023157"/>
    </source>
</evidence>
<dbReference type="InterPro" id="IPR019793">
    <property type="entry name" value="Peroxidases_heam-ligand_BS"/>
</dbReference>
<keyword evidence="4 14" id="KW-0349">Heme</keyword>
<comment type="cofactor">
    <cofactor evidence="11 14">
        <name>heme b</name>
        <dbReference type="ChEBI" id="CHEBI:60344"/>
    </cofactor>
    <text evidence="11 14">Binds 1 heme b (iron(II)-protoporphyrin IX) group per subunit.</text>
</comment>
<dbReference type="PROSITE" id="PS00436">
    <property type="entry name" value="PEROXIDASE_2"/>
    <property type="match status" value="1"/>
</dbReference>
<dbReference type="GO" id="GO:0006979">
    <property type="term" value="P:response to oxidative stress"/>
    <property type="evidence" value="ECO:0007669"/>
    <property type="project" value="UniProtKB-UniRule"/>
</dbReference>
<dbReference type="InterPro" id="IPR000823">
    <property type="entry name" value="Peroxidase_pln"/>
</dbReference>
<feature type="active site" description="Proton acceptor" evidence="9">
    <location>
        <position position="100"/>
    </location>
</feature>
<comment type="function">
    <text evidence="14">Removal of H(2)O(2), oxidation of toxic reductants, biosynthesis and degradation of lignin, suberization, auxin catabolism, response to environmental stresses such as wounding, pathogen attack and oxidative stress.</text>
</comment>
<dbReference type="Proteomes" id="UP000822688">
    <property type="component" value="Chromosome 4"/>
</dbReference>
<evidence type="ECO:0000259" key="15">
    <source>
        <dbReference type="PROSITE" id="PS50873"/>
    </source>
</evidence>
<dbReference type="CDD" id="cd00693">
    <property type="entry name" value="secretory_peroxidase"/>
    <property type="match status" value="1"/>
</dbReference>
<feature type="binding site" evidence="11">
    <location>
        <position position="101"/>
    </location>
    <ligand>
        <name>Ca(2+)</name>
        <dbReference type="ChEBI" id="CHEBI:29108"/>
        <label>1</label>
    </ligand>
</feature>
<keyword evidence="8 13" id="KW-1015">Disulfide bond</keyword>
<evidence type="ECO:0000256" key="5">
    <source>
        <dbReference type="ARBA" id="ARBA00022723"/>
    </source>
</evidence>
<comment type="caution">
    <text evidence="16">The sequence shown here is derived from an EMBL/GenBank/DDBJ whole genome shotgun (WGS) entry which is preliminary data.</text>
</comment>
<comment type="similarity">
    <text evidence="14">Belongs to the peroxidase family. Classical plant (class III) peroxidase subfamily.</text>
</comment>
<feature type="disulfide bond" evidence="13">
    <location>
        <begin position="60"/>
        <end position="145"/>
    </location>
</feature>
<dbReference type="PROSITE" id="PS50873">
    <property type="entry name" value="PEROXIDASE_4"/>
    <property type="match status" value="1"/>
</dbReference>
<evidence type="ECO:0000313" key="17">
    <source>
        <dbReference type="Proteomes" id="UP000822688"/>
    </source>
</evidence>
<dbReference type="PANTHER" id="PTHR31517:SF48">
    <property type="entry name" value="PEROXIDASE 16-RELATED"/>
    <property type="match status" value="1"/>
</dbReference>
<feature type="disulfide bond" evidence="13">
    <location>
        <begin position="230"/>
        <end position="262"/>
    </location>
</feature>
<dbReference type="EC" id="1.11.1.7" evidence="14"/>
<feature type="binding site" evidence="11">
    <location>
        <position position="278"/>
    </location>
    <ligand>
        <name>Ca(2+)</name>
        <dbReference type="ChEBI" id="CHEBI:29108"/>
        <label>2</label>
    </ligand>
</feature>
<dbReference type="PROSITE" id="PS00435">
    <property type="entry name" value="PEROXIDASE_1"/>
    <property type="match status" value="1"/>
</dbReference>
<dbReference type="GO" id="GO:0020037">
    <property type="term" value="F:heme binding"/>
    <property type="evidence" value="ECO:0007669"/>
    <property type="project" value="UniProtKB-UniRule"/>
</dbReference>
<dbReference type="Gene3D" id="1.10.420.10">
    <property type="entry name" value="Peroxidase, domain 2"/>
    <property type="match status" value="1"/>
</dbReference>
<evidence type="ECO:0000256" key="4">
    <source>
        <dbReference type="ARBA" id="ARBA00022617"/>
    </source>
</evidence>
<keyword evidence="11 14" id="KW-0106">Calcium</keyword>
<dbReference type="InterPro" id="IPR002016">
    <property type="entry name" value="Haem_peroxidase"/>
</dbReference>
<dbReference type="GO" id="GO:0140825">
    <property type="term" value="F:lactoperoxidase activity"/>
    <property type="evidence" value="ECO:0007669"/>
    <property type="project" value="UniProtKB-EC"/>
</dbReference>
<dbReference type="GO" id="GO:0042744">
    <property type="term" value="P:hydrogen peroxide catabolic process"/>
    <property type="evidence" value="ECO:0007669"/>
    <property type="project" value="UniProtKB-KW"/>
</dbReference>
<feature type="binding site" evidence="11">
    <location>
        <position position="283"/>
    </location>
    <ligand>
        <name>Ca(2+)</name>
        <dbReference type="ChEBI" id="CHEBI:29108"/>
        <label>2</label>
    </ligand>
</feature>
<evidence type="ECO:0000256" key="12">
    <source>
        <dbReference type="PIRSR" id="PIRSR600823-4"/>
    </source>
</evidence>
<evidence type="ECO:0000313" key="16">
    <source>
        <dbReference type="EMBL" id="KAG0580748.1"/>
    </source>
</evidence>
<dbReference type="Gene3D" id="1.10.520.10">
    <property type="match status" value="1"/>
</dbReference>
<dbReference type="FunFam" id="1.10.420.10:FF:000001">
    <property type="entry name" value="Peroxidase"/>
    <property type="match status" value="1"/>
</dbReference>
<dbReference type="SUPFAM" id="SSF48113">
    <property type="entry name" value="Heme-dependent peroxidases"/>
    <property type="match status" value="1"/>
</dbReference>
<keyword evidence="14" id="KW-0376">Hydrogen peroxide</keyword>
<dbReference type="Pfam" id="PF00141">
    <property type="entry name" value="peroxidase"/>
    <property type="match status" value="1"/>
</dbReference>
<evidence type="ECO:0000256" key="6">
    <source>
        <dbReference type="ARBA" id="ARBA00023002"/>
    </source>
</evidence>
<feature type="binding site" evidence="11">
    <location>
        <position position="104"/>
    </location>
    <ligand>
        <name>Ca(2+)</name>
        <dbReference type="ChEBI" id="CHEBI:29108"/>
        <label>1</label>
    </ligand>
</feature>
<dbReference type="GO" id="GO:0046872">
    <property type="term" value="F:metal ion binding"/>
    <property type="evidence" value="ECO:0007669"/>
    <property type="project" value="UniProtKB-UniRule"/>
</dbReference>
<feature type="binding site" evidence="11">
    <location>
        <position position="108"/>
    </location>
    <ligand>
        <name>Ca(2+)</name>
        <dbReference type="ChEBI" id="CHEBI:29108"/>
        <label>1</label>
    </ligand>
</feature>
<feature type="binding site" evidence="11">
    <location>
        <position position="119"/>
    </location>
    <ligand>
        <name>Ca(2+)</name>
        <dbReference type="ChEBI" id="CHEBI:29108"/>
        <label>1</label>
    </ligand>
</feature>
<dbReference type="EMBL" id="CM026424">
    <property type="protein sequence ID" value="KAG0580748.1"/>
    <property type="molecule type" value="Genomic_DNA"/>
</dbReference>
<evidence type="ECO:0000256" key="3">
    <source>
        <dbReference type="ARBA" id="ARBA00022559"/>
    </source>
</evidence>
<dbReference type="InterPro" id="IPR019794">
    <property type="entry name" value="Peroxidases_AS"/>
</dbReference>
<keyword evidence="3 14" id="KW-0575">Peroxidase</keyword>
<evidence type="ECO:0000256" key="9">
    <source>
        <dbReference type="PIRSR" id="PIRSR600823-1"/>
    </source>
</evidence>
<name>A0A8T0IE50_CERPU</name>
<dbReference type="PRINTS" id="PR00458">
    <property type="entry name" value="PEROXIDASE"/>
</dbReference>
<feature type="binding site" evidence="11">
    <location>
        <position position="106"/>
    </location>
    <ligand>
        <name>Ca(2+)</name>
        <dbReference type="ChEBI" id="CHEBI:29108"/>
        <label>1</label>
    </ligand>
</feature>
<feature type="binding site" description="axial binding residue" evidence="11">
    <location>
        <position position="223"/>
    </location>
    <ligand>
        <name>heme b</name>
        <dbReference type="ChEBI" id="CHEBI:60344"/>
    </ligand>
    <ligandPart>
        <name>Fe</name>
        <dbReference type="ChEBI" id="CHEBI:18248"/>
    </ligandPart>
</feature>
<feature type="binding site" evidence="10">
    <location>
        <position position="193"/>
    </location>
    <ligand>
        <name>substrate</name>
    </ligand>
</feature>
<comment type="subcellular location">
    <subcellularLocation>
        <location evidence="14">Secreted</location>
    </subcellularLocation>
</comment>
<evidence type="ECO:0000256" key="2">
    <source>
        <dbReference type="ARBA" id="ARBA00006873"/>
    </source>
</evidence>
<keyword evidence="6 14" id="KW-0560">Oxidoreductase</keyword>
<comment type="catalytic activity">
    <reaction evidence="1 14">
        <text>2 a phenolic donor + H2O2 = 2 a phenolic radical donor + 2 H2O</text>
        <dbReference type="Rhea" id="RHEA:56136"/>
        <dbReference type="ChEBI" id="CHEBI:15377"/>
        <dbReference type="ChEBI" id="CHEBI:16240"/>
        <dbReference type="ChEBI" id="CHEBI:139520"/>
        <dbReference type="ChEBI" id="CHEBI:139521"/>
        <dbReference type="EC" id="1.11.1.7"/>
    </reaction>
</comment>
<evidence type="ECO:0000256" key="7">
    <source>
        <dbReference type="ARBA" id="ARBA00023004"/>
    </source>
</evidence>
<accession>A0A8T0IE50</accession>
<evidence type="ECO:0000256" key="10">
    <source>
        <dbReference type="PIRSR" id="PIRSR600823-2"/>
    </source>
</evidence>
<feature type="binding site" evidence="11">
    <location>
        <position position="224"/>
    </location>
    <ligand>
        <name>Ca(2+)</name>
        <dbReference type="ChEBI" id="CHEBI:29108"/>
        <label>2</label>
    </ligand>
</feature>
<evidence type="ECO:0000256" key="13">
    <source>
        <dbReference type="PIRSR" id="PIRSR600823-5"/>
    </source>
</evidence>